<dbReference type="EMBL" id="AP023287">
    <property type="protein sequence ID" value="BCI50835.1"/>
    <property type="molecule type" value="Genomic_DNA"/>
</dbReference>
<name>A0A6S6NXT5_9MYCO</name>
<dbReference type="PANTHER" id="PTHR31793">
    <property type="entry name" value="4-HYDROXYBENZOYL-COA THIOESTERASE FAMILY MEMBER"/>
    <property type="match status" value="1"/>
</dbReference>
<proteinExistence type="inferred from homology"/>
<gene>
    <name evidence="3" type="ORF">NIIDNTM18_01130</name>
</gene>
<accession>A0A6S6NXT5</accession>
<dbReference type="Pfam" id="PF13279">
    <property type="entry name" value="4HBT_2"/>
    <property type="match status" value="1"/>
</dbReference>
<dbReference type="GO" id="GO:0047617">
    <property type="term" value="F:fatty acyl-CoA hydrolase activity"/>
    <property type="evidence" value="ECO:0007669"/>
    <property type="project" value="TreeGrafter"/>
</dbReference>
<comment type="similarity">
    <text evidence="1">Belongs to the 4-hydroxybenzoyl-CoA thioesterase family.</text>
</comment>
<dbReference type="AlphaFoldDB" id="A0A6S6NXT5"/>
<evidence type="ECO:0000256" key="1">
    <source>
        <dbReference type="ARBA" id="ARBA00005953"/>
    </source>
</evidence>
<dbReference type="RefSeq" id="WP_185293888.1">
    <property type="nucleotide sequence ID" value="NZ_AP023287.1"/>
</dbReference>
<sequence>MPTDPAERPTVHDFPVHWPVLTRWTDNDMFGHLNNAVYYALFDTAINGWIDTTVGIDPVTAPWLGVVAESGCRYFAELKFPDPLVVGLAVTRLGTSSVTYRLALSERDATQVAAVGHWVHVYVDRQSRRPVAIPEQVRSLLETARVE</sequence>
<evidence type="ECO:0000313" key="3">
    <source>
        <dbReference type="EMBL" id="BCI50835.1"/>
    </source>
</evidence>
<dbReference type="Proteomes" id="UP000515734">
    <property type="component" value="Chromosome"/>
</dbReference>
<evidence type="ECO:0000313" key="4">
    <source>
        <dbReference type="Proteomes" id="UP000515734"/>
    </source>
</evidence>
<dbReference type="InterPro" id="IPR050563">
    <property type="entry name" value="4-hydroxybenzoyl-CoA_TE"/>
</dbReference>
<evidence type="ECO:0000256" key="2">
    <source>
        <dbReference type="ARBA" id="ARBA00022801"/>
    </source>
</evidence>
<dbReference type="CDD" id="cd00586">
    <property type="entry name" value="4HBT"/>
    <property type="match status" value="1"/>
</dbReference>
<keyword evidence="2" id="KW-0378">Hydrolase</keyword>
<dbReference type="Gene3D" id="3.10.129.10">
    <property type="entry name" value="Hotdog Thioesterase"/>
    <property type="match status" value="1"/>
</dbReference>
<dbReference type="SUPFAM" id="SSF54637">
    <property type="entry name" value="Thioesterase/thiol ester dehydrase-isomerase"/>
    <property type="match status" value="1"/>
</dbReference>
<organism evidence="3 4">
    <name type="scientific">Mycolicibacterium litorale</name>
    <dbReference type="NCBI Taxonomy" id="758802"/>
    <lineage>
        <taxon>Bacteria</taxon>
        <taxon>Bacillati</taxon>
        <taxon>Actinomycetota</taxon>
        <taxon>Actinomycetes</taxon>
        <taxon>Mycobacteriales</taxon>
        <taxon>Mycobacteriaceae</taxon>
        <taxon>Mycolicibacterium</taxon>
    </lineage>
</organism>
<reference evidence="3 4" key="1">
    <citation type="submission" date="2020-07" db="EMBL/GenBank/DDBJ databases">
        <title>Complete genome sequence of Mycolicibacterium litorale like strain isolated from cardiac implantable electronic device infection.</title>
        <authorList>
            <person name="Fukano H."/>
            <person name="Miyama H."/>
            <person name="Hoshino Y."/>
        </authorList>
    </citation>
    <scope>NUCLEOTIDE SEQUENCE [LARGE SCALE GENOMIC DNA]</scope>
    <source>
        <strain evidence="3 4">NIIDNTM18</strain>
    </source>
</reference>
<dbReference type="InterPro" id="IPR029069">
    <property type="entry name" value="HotDog_dom_sf"/>
</dbReference>
<dbReference type="PANTHER" id="PTHR31793:SF27">
    <property type="entry name" value="NOVEL THIOESTERASE SUPERFAMILY DOMAIN AND SAPOSIN A-TYPE DOMAIN CONTAINING PROTEIN (0610012H03RIK)"/>
    <property type="match status" value="1"/>
</dbReference>
<protein>
    <submittedName>
        <fullName evidence="3">Thioesterase</fullName>
    </submittedName>
</protein>